<gene>
    <name evidence="1" type="ordered locus">Sde_2464</name>
</gene>
<accession>Q21HV5</accession>
<keyword evidence="2" id="KW-1185">Reference proteome</keyword>
<sequence>MKYLAVPSSYTSSNTAFLSSLILYLWAVASFASEPNELTKKHCPNTHGAMVVGTALHPELNTLLYCEYHILQNSDSEQAARNLVVRYFDRNNEIASKRVVYGTNPLQPEIIQKDFRSGEQRIAQRNAEGQWVMTYQESKRDRVKTQVVELGEMGVVDSGFNQFIKLHWDTLQKGDPLVVEFLSVPHLKTIKLQVKRVECVPEANGERVCFGIQINNAFLRLITGELYLEYSSAKQLVLFSGVVNIRNEKEKTQKAVIQYSYYN</sequence>
<dbReference type="OrthoDB" id="1491713at2"/>
<reference evidence="1 2" key="1">
    <citation type="journal article" date="2008" name="PLoS Genet.">
        <title>Complete genome sequence of the complex carbohydrate-degrading marine bacterium, Saccharophagus degradans strain 2-40 T.</title>
        <authorList>
            <person name="Weiner R.M."/>
            <person name="Taylor L.E.II."/>
            <person name="Henrissat B."/>
            <person name="Hauser L."/>
            <person name="Land M."/>
            <person name="Coutinho P.M."/>
            <person name="Rancurel C."/>
            <person name="Saunders E.H."/>
            <person name="Longmire A.G."/>
            <person name="Zhang H."/>
            <person name="Bayer E.A."/>
            <person name="Gilbert H.J."/>
            <person name="Larimer F."/>
            <person name="Zhulin I.B."/>
            <person name="Ekborg N.A."/>
            <person name="Lamed R."/>
            <person name="Richardson P.M."/>
            <person name="Borovok I."/>
            <person name="Hutcheson S."/>
        </authorList>
    </citation>
    <scope>NUCLEOTIDE SEQUENCE [LARGE SCALE GENOMIC DNA]</scope>
    <source>
        <strain evidence="2">2-40 / ATCC 43961 / DSM 17024</strain>
    </source>
</reference>
<dbReference type="RefSeq" id="WP_011468941.1">
    <property type="nucleotide sequence ID" value="NC_007912.1"/>
</dbReference>
<dbReference type="STRING" id="203122.Sde_2464"/>
<evidence type="ECO:0000313" key="1">
    <source>
        <dbReference type="EMBL" id="ABD81724.1"/>
    </source>
</evidence>
<dbReference type="AlphaFoldDB" id="Q21HV5"/>
<proteinExistence type="predicted"/>
<dbReference type="EMBL" id="CP000282">
    <property type="protein sequence ID" value="ABD81724.1"/>
    <property type="molecule type" value="Genomic_DNA"/>
</dbReference>
<protein>
    <submittedName>
        <fullName evidence="1">Uncharacterized protein</fullName>
    </submittedName>
</protein>
<dbReference type="HOGENOM" id="CLU_096062_0_0_6"/>
<name>Q21HV5_SACD2</name>
<dbReference type="KEGG" id="sde:Sde_2464"/>
<evidence type="ECO:0000313" key="2">
    <source>
        <dbReference type="Proteomes" id="UP000001947"/>
    </source>
</evidence>
<organism evidence="1 2">
    <name type="scientific">Saccharophagus degradans (strain 2-40 / ATCC 43961 / DSM 17024)</name>
    <dbReference type="NCBI Taxonomy" id="203122"/>
    <lineage>
        <taxon>Bacteria</taxon>
        <taxon>Pseudomonadati</taxon>
        <taxon>Pseudomonadota</taxon>
        <taxon>Gammaproteobacteria</taxon>
        <taxon>Cellvibrionales</taxon>
        <taxon>Cellvibrionaceae</taxon>
        <taxon>Saccharophagus</taxon>
    </lineage>
</organism>
<dbReference type="Proteomes" id="UP000001947">
    <property type="component" value="Chromosome"/>
</dbReference>
<dbReference type="GeneID" id="98614124"/>